<reference evidence="2 3" key="1">
    <citation type="submission" date="2017-04" db="EMBL/GenBank/DDBJ databases">
        <title>A new member of the family Flavobacteriaceae isolated from ascidians.</title>
        <authorList>
            <person name="Chen L."/>
        </authorList>
    </citation>
    <scope>NUCLEOTIDE SEQUENCE [LARGE SCALE GENOMIC DNA]</scope>
    <source>
        <strain evidence="2 3">HQA918</strain>
    </source>
</reference>
<dbReference type="InterPro" id="IPR029033">
    <property type="entry name" value="His_PPase_superfam"/>
</dbReference>
<dbReference type="SUPFAM" id="SSF53254">
    <property type="entry name" value="Phosphoglycerate mutase-like"/>
    <property type="match status" value="1"/>
</dbReference>
<dbReference type="SMART" id="SM00855">
    <property type="entry name" value="PGAM"/>
    <property type="match status" value="1"/>
</dbReference>
<comment type="caution">
    <text evidence="2">The sequence shown here is derived from an EMBL/GenBank/DDBJ whole genome shotgun (WGS) entry which is preliminary data.</text>
</comment>
<name>A0A2A4GAK7_9FLAO</name>
<dbReference type="Gene3D" id="3.40.50.1240">
    <property type="entry name" value="Phosphoglycerate mutase-like"/>
    <property type="match status" value="1"/>
</dbReference>
<proteinExistence type="predicted"/>
<dbReference type="CDD" id="cd07067">
    <property type="entry name" value="HP_PGM_like"/>
    <property type="match status" value="1"/>
</dbReference>
<gene>
    <name evidence="2" type="ORF">B7P33_07595</name>
</gene>
<dbReference type="EMBL" id="NBWU01000002">
    <property type="protein sequence ID" value="PCE65010.1"/>
    <property type="molecule type" value="Genomic_DNA"/>
</dbReference>
<sequence>MPKTLYFIRHGKSSWEHQVSDRERPLKSRGTNDARLIGSWLRENNIQPDAVYTSPAKRAQATSVLVSHEMGYSADKIELVEDLYDFSGESVHRFIKSLNDNLHTVFIFGHNYAFTNLVNFFGSRSIENLPTAGLARITFSQDQWAEVSEGKTTKLLFPKELKA</sequence>
<dbReference type="PANTHER" id="PTHR47623:SF1">
    <property type="entry name" value="OS09G0287300 PROTEIN"/>
    <property type="match status" value="1"/>
</dbReference>
<accession>A0A2A4GAK7</accession>
<dbReference type="Proteomes" id="UP000219559">
    <property type="component" value="Unassembled WGS sequence"/>
</dbReference>
<dbReference type="PANTHER" id="PTHR47623">
    <property type="entry name" value="OS09G0287300 PROTEIN"/>
    <property type="match status" value="1"/>
</dbReference>
<evidence type="ECO:0000313" key="2">
    <source>
        <dbReference type="EMBL" id="PCE65010.1"/>
    </source>
</evidence>
<organism evidence="2 3">
    <name type="scientific">Sediminicola luteus</name>
    <dbReference type="NCBI Taxonomy" id="319238"/>
    <lineage>
        <taxon>Bacteria</taxon>
        <taxon>Pseudomonadati</taxon>
        <taxon>Bacteroidota</taxon>
        <taxon>Flavobacteriia</taxon>
        <taxon>Flavobacteriales</taxon>
        <taxon>Flavobacteriaceae</taxon>
        <taxon>Sediminicola</taxon>
    </lineage>
</organism>
<evidence type="ECO:0000256" key="1">
    <source>
        <dbReference type="PIRSR" id="PIRSR613078-2"/>
    </source>
</evidence>
<dbReference type="RefSeq" id="WP_097440289.1">
    <property type="nucleotide sequence ID" value="NZ_KZ300476.1"/>
</dbReference>
<dbReference type="AlphaFoldDB" id="A0A2A4GAK7"/>
<dbReference type="InterPro" id="IPR013078">
    <property type="entry name" value="His_Pase_superF_clade-1"/>
</dbReference>
<protein>
    <submittedName>
        <fullName evidence="2">Histidine phosphatase family protein</fullName>
    </submittedName>
</protein>
<evidence type="ECO:0000313" key="3">
    <source>
        <dbReference type="Proteomes" id="UP000219559"/>
    </source>
</evidence>
<feature type="binding site" evidence="1">
    <location>
        <position position="58"/>
    </location>
    <ligand>
        <name>substrate</name>
    </ligand>
</feature>
<dbReference type="OrthoDB" id="9810154at2"/>
<dbReference type="Pfam" id="PF00300">
    <property type="entry name" value="His_Phos_1"/>
    <property type="match status" value="1"/>
</dbReference>
<keyword evidence="3" id="KW-1185">Reference proteome</keyword>